<evidence type="ECO:0000259" key="10">
    <source>
        <dbReference type="Pfam" id="PF02940"/>
    </source>
</evidence>
<dbReference type="GO" id="GO:0006370">
    <property type="term" value="P:7-methylguanosine mRNA capping"/>
    <property type="evidence" value="ECO:0007669"/>
    <property type="project" value="UniProtKB-UniRule"/>
</dbReference>
<dbReference type="GO" id="GO:0004651">
    <property type="term" value="F:polynucleotide 5'-phosphatase activity"/>
    <property type="evidence" value="ECO:0007669"/>
    <property type="project" value="UniProtKB-UniRule"/>
</dbReference>
<dbReference type="GO" id="GO:0140818">
    <property type="term" value="F:mRNA 5'-triphosphate monophosphatase activity"/>
    <property type="evidence" value="ECO:0007669"/>
    <property type="project" value="UniProtKB-EC"/>
</dbReference>
<keyword evidence="12" id="KW-1185">Reference proteome</keyword>
<dbReference type="GO" id="GO:0031533">
    <property type="term" value="C:mRNA capping enzyme complex"/>
    <property type="evidence" value="ECO:0007669"/>
    <property type="project" value="UniProtKB-UniRule"/>
</dbReference>
<comment type="cofactor">
    <cofactor evidence="1 8">
        <name>Mg(2+)</name>
        <dbReference type="ChEBI" id="CHEBI:18420"/>
    </cofactor>
</comment>
<dbReference type="PANTHER" id="PTHR28118">
    <property type="entry name" value="POLYNUCLEOTIDE 5'-TRIPHOSPHATASE-RELATED"/>
    <property type="match status" value="1"/>
</dbReference>
<keyword evidence="5 8" id="KW-0378">Hydrolase</keyword>
<evidence type="ECO:0000256" key="9">
    <source>
        <dbReference type="SAM" id="MobiDB-lite"/>
    </source>
</evidence>
<dbReference type="InterPro" id="IPR033469">
    <property type="entry name" value="CYTH-like_dom_sf"/>
</dbReference>
<comment type="similarity">
    <text evidence="3 8">Belongs to the fungal TPase family.</text>
</comment>
<evidence type="ECO:0000313" key="11">
    <source>
        <dbReference type="EMBL" id="CAH7686882.1"/>
    </source>
</evidence>
<dbReference type="Proteomes" id="UP001153365">
    <property type="component" value="Unassembled WGS sequence"/>
</dbReference>
<reference evidence="11" key="1">
    <citation type="submission" date="2022-06" db="EMBL/GenBank/DDBJ databases">
        <authorList>
            <consortium name="SYNGENTA / RWTH Aachen University"/>
        </authorList>
    </citation>
    <scope>NUCLEOTIDE SEQUENCE</scope>
</reference>
<keyword evidence="8" id="KW-0506">mRNA capping</keyword>
<keyword evidence="6 8" id="KW-0539">Nucleus</keyword>
<dbReference type="EC" id="3.6.1.74" evidence="8"/>
<evidence type="ECO:0000256" key="4">
    <source>
        <dbReference type="ARBA" id="ARBA00022664"/>
    </source>
</evidence>
<comment type="subcellular location">
    <subcellularLocation>
        <location evidence="2 8">Nucleus</location>
    </subcellularLocation>
</comment>
<dbReference type="Gene3D" id="3.20.100.10">
    <property type="entry name" value="mRNA triphosphatase Cet1-like"/>
    <property type="match status" value="1"/>
</dbReference>
<dbReference type="EMBL" id="CALTRL010005821">
    <property type="protein sequence ID" value="CAH7686882.1"/>
    <property type="molecule type" value="Genomic_DNA"/>
</dbReference>
<comment type="subunit">
    <text evidence="8">Heterodimer. The mRNA-capping enzyme is composed of two separate chains alpha and beta, respectively a mRNA guanylyltransferase and an mRNA 5'-triphosphate monophosphatase.</text>
</comment>
<evidence type="ECO:0000256" key="6">
    <source>
        <dbReference type="ARBA" id="ARBA00023242"/>
    </source>
</evidence>
<organism evidence="11 12">
    <name type="scientific">Phakopsora pachyrhizi</name>
    <name type="common">Asian soybean rust disease fungus</name>
    <dbReference type="NCBI Taxonomy" id="170000"/>
    <lineage>
        <taxon>Eukaryota</taxon>
        <taxon>Fungi</taxon>
        <taxon>Dikarya</taxon>
        <taxon>Basidiomycota</taxon>
        <taxon>Pucciniomycotina</taxon>
        <taxon>Pucciniomycetes</taxon>
        <taxon>Pucciniales</taxon>
        <taxon>Phakopsoraceae</taxon>
        <taxon>Phakopsora</taxon>
    </lineage>
</organism>
<accession>A0AAV0BKK6</accession>
<dbReference type="Pfam" id="PF02940">
    <property type="entry name" value="mRNA_triPase"/>
    <property type="match status" value="1"/>
</dbReference>
<dbReference type="InterPro" id="IPR004206">
    <property type="entry name" value="mRNA_triPase_Cet1"/>
</dbReference>
<comment type="function">
    <text evidence="8">First step of mRNA capping. Converts the 5'-triphosphate end of a nascent mRNA chain into a diphosphate end.</text>
</comment>
<dbReference type="InterPro" id="IPR040343">
    <property type="entry name" value="Cet1/Ctl1"/>
</dbReference>
<dbReference type="AlphaFoldDB" id="A0AAV0BKK6"/>
<feature type="compositionally biased region" description="Low complexity" evidence="9">
    <location>
        <begin position="162"/>
        <end position="174"/>
    </location>
</feature>
<feature type="domain" description="mRNA triphosphatase Cet1-like" evidence="10">
    <location>
        <begin position="40"/>
        <end position="263"/>
    </location>
</feature>
<evidence type="ECO:0000256" key="8">
    <source>
        <dbReference type="RuleBase" id="RU367053"/>
    </source>
</evidence>
<dbReference type="InterPro" id="IPR037009">
    <property type="entry name" value="mRNA_triPase_Cet1_sf"/>
</dbReference>
<evidence type="ECO:0000256" key="3">
    <source>
        <dbReference type="ARBA" id="ARBA00006345"/>
    </source>
</evidence>
<name>A0AAV0BKK6_PHAPC</name>
<comment type="caution">
    <text evidence="11">The sequence shown here is derived from an EMBL/GenBank/DDBJ whole genome shotgun (WGS) entry which is preliminary data.</text>
</comment>
<gene>
    <name evidence="11" type="ORF">PPACK8108_LOCUS21589</name>
</gene>
<comment type="catalytic activity">
    <reaction evidence="7">
        <text>a 5'-end triphospho-ribonucleoside in mRNA + H2O = a 5'-end diphospho-ribonucleoside in mRNA + phosphate + H(+)</text>
        <dbReference type="Rhea" id="RHEA:67004"/>
        <dbReference type="Rhea" id="RHEA-COMP:17164"/>
        <dbReference type="Rhea" id="RHEA-COMP:17165"/>
        <dbReference type="ChEBI" id="CHEBI:15377"/>
        <dbReference type="ChEBI" id="CHEBI:15378"/>
        <dbReference type="ChEBI" id="CHEBI:43474"/>
        <dbReference type="ChEBI" id="CHEBI:167616"/>
        <dbReference type="ChEBI" id="CHEBI:167618"/>
        <dbReference type="EC" id="3.6.1.74"/>
    </reaction>
    <physiologicalReaction direction="left-to-right" evidence="7">
        <dbReference type="Rhea" id="RHEA:67005"/>
    </physiologicalReaction>
</comment>
<dbReference type="CDD" id="cd07470">
    <property type="entry name" value="CYTH-like_mRNA_RTPase"/>
    <property type="match status" value="1"/>
</dbReference>
<evidence type="ECO:0000256" key="7">
    <source>
        <dbReference type="ARBA" id="ARBA00047740"/>
    </source>
</evidence>
<evidence type="ECO:0000256" key="1">
    <source>
        <dbReference type="ARBA" id="ARBA00001946"/>
    </source>
</evidence>
<dbReference type="SUPFAM" id="SSF55154">
    <property type="entry name" value="CYTH-like phosphatases"/>
    <property type="match status" value="1"/>
</dbReference>
<evidence type="ECO:0000313" key="12">
    <source>
        <dbReference type="Proteomes" id="UP001153365"/>
    </source>
</evidence>
<evidence type="ECO:0000256" key="2">
    <source>
        <dbReference type="ARBA" id="ARBA00004123"/>
    </source>
</evidence>
<sequence length="349" mass="40550">MSINESSSFSSPKSASSSSLLRQSPLIDLDHSIFGISPYDDFIFSIARFIWTIAQPYYEAGEGELIEVEAKIGRLVKKNFDNGEERMWYPIGSETAILENDGSYRFESDMSSKQHQRLNKILNCRVQEIESVRAKKEIDYKHLRECDEFYENQVRVSREWLQQGQDGQSSQGSSHRNHSAGQIKRCIVKQKLGHLDICSPNRSFDFRISVNLERPVAIPNESQRVLYKRFKDRLSYSHQVCQIDLTQVRSSDNSITHELEVEIRDSVSLLRYGSQWRRGEEEMEKKKRKRKRNSGVDGTGEYEEEEDEEDEDEDDEDEDDEEVGFSMYLMMIEVLANNVRLLISNAGER</sequence>
<feature type="region of interest" description="Disordered" evidence="9">
    <location>
        <begin position="281"/>
        <end position="323"/>
    </location>
</feature>
<protein>
    <recommendedName>
        <fullName evidence="8">mRNA-capping enzyme subunit beta</fullName>
        <ecNumber evidence="8">3.6.1.74</ecNumber>
    </recommendedName>
    <alternativeName>
        <fullName evidence="8">mRNA 5'-phosphatase</fullName>
    </alternativeName>
    <alternativeName>
        <fullName evidence="8">mRNA 5'-triphosphate monophosphatase</fullName>
    </alternativeName>
</protein>
<evidence type="ECO:0000256" key="5">
    <source>
        <dbReference type="ARBA" id="ARBA00022801"/>
    </source>
</evidence>
<dbReference type="PANTHER" id="PTHR28118:SF1">
    <property type="entry name" value="POLYNUCLEOTIDE 5'-TRIPHOSPHATASE CTL1-RELATED"/>
    <property type="match status" value="1"/>
</dbReference>
<feature type="region of interest" description="Disordered" evidence="9">
    <location>
        <begin position="161"/>
        <end position="180"/>
    </location>
</feature>
<feature type="compositionally biased region" description="Acidic residues" evidence="9">
    <location>
        <begin position="300"/>
        <end position="323"/>
    </location>
</feature>
<keyword evidence="4 8" id="KW-0507">mRNA processing</keyword>
<proteinExistence type="inferred from homology"/>